<feature type="region of interest" description="Disordered" evidence="6">
    <location>
        <begin position="578"/>
        <end position="623"/>
    </location>
</feature>
<accession>A0A813Y7J0</accession>
<comment type="subcellular location">
    <subcellularLocation>
        <location evidence="1">Membrane</location>
        <topology evidence="1">Multi-pass membrane protein</topology>
    </subcellularLocation>
</comment>
<dbReference type="GO" id="GO:0005381">
    <property type="term" value="F:iron ion transmembrane transporter activity"/>
    <property type="evidence" value="ECO:0007669"/>
    <property type="project" value="TreeGrafter"/>
</dbReference>
<dbReference type="NCBIfam" id="TIGR01197">
    <property type="entry name" value="nramp"/>
    <property type="match status" value="1"/>
</dbReference>
<dbReference type="NCBIfam" id="NF037982">
    <property type="entry name" value="Nramp_1"/>
    <property type="match status" value="1"/>
</dbReference>
<dbReference type="Proteomes" id="UP000663879">
    <property type="component" value="Unassembled WGS sequence"/>
</dbReference>
<evidence type="ECO:0000256" key="1">
    <source>
        <dbReference type="ARBA" id="ARBA00004141"/>
    </source>
</evidence>
<dbReference type="OrthoDB" id="409173at2759"/>
<feature type="transmembrane region" description="Helical" evidence="7">
    <location>
        <begin position="395"/>
        <end position="413"/>
    </location>
</feature>
<evidence type="ECO:0000256" key="7">
    <source>
        <dbReference type="SAM" id="Phobius"/>
    </source>
</evidence>
<dbReference type="PRINTS" id="PR00447">
    <property type="entry name" value="NATRESASSCMP"/>
</dbReference>
<protein>
    <submittedName>
        <fullName evidence="8">Uncharacterized protein</fullName>
    </submittedName>
</protein>
<evidence type="ECO:0000256" key="3">
    <source>
        <dbReference type="ARBA" id="ARBA00022692"/>
    </source>
</evidence>
<feature type="transmembrane region" description="Helical" evidence="7">
    <location>
        <begin position="300"/>
        <end position="319"/>
    </location>
</feature>
<proteinExistence type="inferred from homology"/>
<feature type="transmembrane region" description="Helical" evidence="7">
    <location>
        <begin position="487"/>
        <end position="513"/>
    </location>
</feature>
<dbReference type="GO" id="GO:0005886">
    <property type="term" value="C:plasma membrane"/>
    <property type="evidence" value="ECO:0007669"/>
    <property type="project" value="TreeGrafter"/>
</dbReference>
<keyword evidence="3 7" id="KW-0812">Transmembrane</keyword>
<feature type="compositionally biased region" description="Polar residues" evidence="6">
    <location>
        <begin position="578"/>
        <end position="591"/>
    </location>
</feature>
<feature type="transmembrane region" description="Helical" evidence="7">
    <location>
        <begin position="109"/>
        <end position="131"/>
    </location>
</feature>
<dbReference type="GO" id="GO:0005384">
    <property type="term" value="F:manganese ion transmembrane transporter activity"/>
    <property type="evidence" value="ECO:0007669"/>
    <property type="project" value="TreeGrafter"/>
</dbReference>
<comment type="similarity">
    <text evidence="2">Belongs to the NRAMP family.</text>
</comment>
<evidence type="ECO:0000256" key="6">
    <source>
        <dbReference type="SAM" id="MobiDB-lite"/>
    </source>
</evidence>
<feature type="transmembrane region" description="Helical" evidence="7">
    <location>
        <begin position="459"/>
        <end position="481"/>
    </location>
</feature>
<organism evidence="8 9">
    <name type="scientific">Brachionus calyciflorus</name>
    <dbReference type="NCBI Taxonomy" id="104777"/>
    <lineage>
        <taxon>Eukaryota</taxon>
        <taxon>Metazoa</taxon>
        <taxon>Spiralia</taxon>
        <taxon>Gnathifera</taxon>
        <taxon>Rotifera</taxon>
        <taxon>Eurotatoria</taxon>
        <taxon>Monogononta</taxon>
        <taxon>Pseudotrocha</taxon>
        <taxon>Ploima</taxon>
        <taxon>Brachionidae</taxon>
        <taxon>Brachionus</taxon>
    </lineage>
</organism>
<gene>
    <name evidence="8" type="ORF">OXX778_LOCUS10318</name>
</gene>
<keyword evidence="4 7" id="KW-1133">Transmembrane helix</keyword>
<dbReference type="PANTHER" id="PTHR11706:SF81">
    <property type="entry name" value="METAL TRANSPORTER NRAMP1 HOMOLOG ISOFORM X1"/>
    <property type="match status" value="1"/>
</dbReference>
<evidence type="ECO:0000256" key="2">
    <source>
        <dbReference type="ARBA" id="ARBA00006670"/>
    </source>
</evidence>
<dbReference type="EMBL" id="CAJNOC010001620">
    <property type="protein sequence ID" value="CAF0879009.1"/>
    <property type="molecule type" value="Genomic_DNA"/>
</dbReference>
<evidence type="ECO:0000256" key="5">
    <source>
        <dbReference type="ARBA" id="ARBA00023136"/>
    </source>
</evidence>
<dbReference type="AlphaFoldDB" id="A0A813Y7J0"/>
<evidence type="ECO:0000256" key="4">
    <source>
        <dbReference type="ARBA" id="ARBA00022989"/>
    </source>
</evidence>
<comment type="caution">
    <text evidence="8">The sequence shown here is derived from an EMBL/GenBank/DDBJ whole genome shotgun (WGS) entry which is preliminary data.</text>
</comment>
<feature type="transmembrane region" description="Helical" evidence="7">
    <location>
        <begin position="152"/>
        <end position="179"/>
    </location>
</feature>
<evidence type="ECO:0000313" key="8">
    <source>
        <dbReference type="EMBL" id="CAF0879009.1"/>
    </source>
</evidence>
<feature type="transmembrane region" description="Helical" evidence="7">
    <location>
        <begin position="419"/>
        <end position="439"/>
    </location>
</feature>
<name>A0A813Y7J0_9BILA</name>
<feature type="transmembrane region" description="Helical" evidence="7">
    <location>
        <begin position="185"/>
        <end position="204"/>
    </location>
</feature>
<dbReference type="PANTHER" id="PTHR11706">
    <property type="entry name" value="SOLUTE CARRIER PROTEIN FAMILY 11 MEMBER"/>
    <property type="match status" value="1"/>
</dbReference>
<sequence>MSLEQEEEEDIQTESTPLLHNTDITDSIRNTDSAFVSQAQNNKTSSFPLFSKNVLISAESPLDINQNSRFNFSKLWQYTGPGLLISVAFLDPGNLDTDIQSGAIAGYKLLWVLMYSTLAGYLIQILSARLGSVTGFHLAEICHREYGVFTRYFLWIMIEISIIASDIQQVIGSALALNILSDGHISVWVAILITAADVFLFLLLESKGIRSLEAIFAIFISIMGFSFLYMFIRAQPDNYEILKGIAYPWCENCTIPEFNQLVGIVGSIVMPHNLFFHSTLVLSRNFDRTSEPAVKEANKYFAIESALALFISFVLNLFVTSVSAKSFYQTPQSSNVTLFNSADFIYQEYGLTMKILWAIGLLSAGQCSTISGTYAGQFIMQGLTKINLSKWMRIIVTRSISIVPCVIISLLAIDSFAHLNFWCNIIKAIQLPFALLPILHFTSSKRVMGAFRNNFFLKLICYLISFGVLSINVYFIIDMIIIKNDKIWSYVLGTSLVIYIFFVSFFFLGVNNIHRIKLLFRRLFCPYNAFELDELLHSNPIYRRPERRRPLYNYNPNTSINPLINPNIVNHASILTQTSSSHSPRGLSTSQRFKKFSASSDYPSSPPPPIKKKTKTTCQLLTS</sequence>
<keyword evidence="9" id="KW-1185">Reference proteome</keyword>
<dbReference type="GO" id="GO:0010008">
    <property type="term" value="C:endosome membrane"/>
    <property type="evidence" value="ECO:0007669"/>
    <property type="project" value="TreeGrafter"/>
</dbReference>
<reference evidence="8" key="1">
    <citation type="submission" date="2021-02" db="EMBL/GenBank/DDBJ databases">
        <authorList>
            <person name="Nowell W R."/>
        </authorList>
    </citation>
    <scope>NUCLEOTIDE SEQUENCE</scope>
    <source>
        <strain evidence="8">Ploen Becks lab</strain>
    </source>
</reference>
<feature type="transmembrane region" description="Helical" evidence="7">
    <location>
        <begin position="211"/>
        <end position="232"/>
    </location>
</feature>
<evidence type="ECO:0000313" key="9">
    <source>
        <dbReference type="Proteomes" id="UP000663879"/>
    </source>
</evidence>
<dbReference type="InterPro" id="IPR001046">
    <property type="entry name" value="NRAMP_fam"/>
</dbReference>
<keyword evidence="5 7" id="KW-0472">Membrane</keyword>
<dbReference type="GO" id="GO:0015086">
    <property type="term" value="F:cadmium ion transmembrane transporter activity"/>
    <property type="evidence" value="ECO:0007669"/>
    <property type="project" value="TreeGrafter"/>
</dbReference>
<dbReference type="Pfam" id="PF01566">
    <property type="entry name" value="Nramp"/>
    <property type="match status" value="1"/>
</dbReference>